<name>A0A0P6X2G0_9CHLR</name>
<dbReference type="Pfam" id="PF13419">
    <property type="entry name" value="HAD_2"/>
    <property type="match status" value="1"/>
</dbReference>
<comment type="caution">
    <text evidence="1">The sequence shown here is derived from an EMBL/GenBank/DDBJ whole genome shotgun (WGS) entry which is preliminary data.</text>
</comment>
<dbReference type="InterPro" id="IPR036412">
    <property type="entry name" value="HAD-like_sf"/>
</dbReference>
<dbReference type="RefSeq" id="WP_061917314.1">
    <property type="nucleotide sequence ID" value="NZ_DF967971.1"/>
</dbReference>
<dbReference type="EMBL" id="LGHJ01000019">
    <property type="protein sequence ID" value="KPL73796.1"/>
    <property type="molecule type" value="Genomic_DNA"/>
</dbReference>
<dbReference type="SFLD" id="SFLDG01129">
    <property type="entry name" value="C1.5:_HAD__Beta-PGM__Phosphata"/>
    <property type="match status" value="1"/>
</dbReference>
<sequence>MISPISALIFDFDGLIMDTESPEFETWQEMFREFGAELKFEEWVACLGTSAAAFDAAGILYQRTGITTDNHTLWTEQKRRSIQKANQLQPLPGVVHLLEEAKSAGMVLAVASSSPRAWVQGHLERLDLCSYFRFILTKEDVQTVKPAPDLYLKAIQMLQVEPAQAIALEDSPNGIKAARQAGLFCIAIPNPISIRLDLSEANLILKSLTELNLQQLAEIVTHHNNGHSPVKIKV</sequence>
<evidence type="ECO:0000313" key="2">
    <source>
        <dbReference type="Proteomes" id="UP000050514"/>
    </source>
</evidence>
<keyword evidence="2" id="KW-1185">Reference proteome</keyword>
<dbReference type="InterPro" id="IPR006439">
    <property type="entry name" value="HAD-SF_hydro_IA"/>
</dbReference>
<dbReference type="InterPro" id="IPR023214">
    <property type="entry name" value="HAD_sf"/>
</dbReference>
<evidence type="ECO:0000313" key="1">
    <source>
        <dbReference type="EMBL" id="KPL73796.1"/>
    </source>
</evidence>
<dbReference type="SFLD" id="SFLDS00003">
    <property type="entry name" value="Haloacid_Dehalogenase"/>
    <property type="match status" value="1"/>
</dbReference>
<evidence type="ECO:0008006" key="3">
    <source>
        <dbReference type="Google" id="ProtNLM"/>
    </source>
</evidence>
<dbReference type="AlphaFoldDB" id="A0A0P6X2G0"/>
<protein>
    <recommendedName>
        <fullName evidence="3">HAD family hydrolase</fullName>
    </recommendedName>
</protein>
<dbReference type="SUPFAM" id="SSF56784">
    <property type="entry name" value="HAD-like"/>
    <property type="match status" value="1"/>
</dbReference>
<dbReference type="Proteomes" id="UP000050514">
    <property type="component" value="Unassembled WGS sequence"/>
</dbReference>
<dbReference type="STRING" id="360411.AC812_13450"/>
<dbReference type="SFLD" id="SFLDG01135">
    <property type="entry name" value="C1.5.6:_HAD__Beta-PGM__Phospha"/>
    <property type="match status" value="1"/>
</dbReference>
<dbReference type="Gene3D" id="3.40.50.1000">
    <property type="entry name" value="HAD superfamily/HAD-like"/>
    <property type="match status" value="1"/>
</dbReference>
<dbReference type="PANTHER" id="PTHR18901">
    <property type="entry name" value="2-DEOXYGLUCOSE-6-PHOSPHATE PHOSPHATASE 2"/>
    <property type="match status" value="1"/>
</dbReference>
<dbReference type="CDD" id="cd16423">
    <property type="entry name" value="HAD_BPGM-like"/>
    <property type="match status" value="1"/>
</dbReference>
<dbReference type="NCBIfam" id="TIGR01509">
    <property type="entry name" value="HAD-SF-IA-v3"/>
    <property type="match status" value="1"/>
</dbReference>
<accession>A0A0P6X2G0</accession>
<reference evidence="1 2" key="1">
    <citation type="submission" date="2015-07" db="EMBL/GenBank/DDBJ databases">
        <title>Draft genome of Bellilinea caldifistulae DSM 17877.</title>
        <authorList>
            <person name="Hemp J."/>
            <person name="Ward L.M."/>
            <person name="Pace L.A."/>
            <person name="Fischer W.W."/>
        </authorList>
    </citation>
    <scope>NUCLEOTIDE SEQUENCE [LARGE SCALE GENOMIC DNA]</scope>
    <source>
        <strain evidence="1 2">GOMI-1</strain>
    </source>
</reference>
<proteinExistence type="predicted"/>
<dbReference type="InterPro" id="IPR023198">
    <property type="entry name" value="PGP-like_dom2"/>
</dbReference>
<gene>
    <name evidence="1" type="ORF">AC812_13450</name>
</gene>
<dbReference type="PRINTS" id="PR00413">
    <property type="entry name" value="HADHALOGNASE"/>
</dbReference>
<dbReference type="PANTHER" id="PTHR18901:SF38">
    <property type="entry name" value="PSEUDOURIDINE-5'-PHOSPHATASE"/>
    <property type="match status" value="1"/>
</dbReference>
<organism evidence="1 2">
    <name type="scientific">Bellilinea caldifistulae</name>
    <dbReference type="NCBI Taxonomy" id="360411"/>
    <lineage>
        <taxon>Bacteria</taxon>
        <taxon>Bacillati</taxon>
        <taxon>Chloroflexota</taxon>
        <taxon>Anaerolineae</taxon>
        <taxon>Anaerolineales</taxon>
        <taxon>Anaerolineaceae</taxon>
        <taxon>Bellilinea</taxon>
    </lineage>
</organism>
<dbReference type="Gene3D" id="1.10.150.240">
    <property type="entry name" value="Putative phosphatase, domain 2"/>
    <property type="match status" value="1"/>
</dbReference>
<dbReference type="InterPro" id="IPR041492">
    <property type="entry name" value="HAD_2"/>
</dbReference>